<dbReference type="OrthoDB" id="3830178at2"/>
<proteinExistence type="predicted"/>
<dbReference type="Proteomes" id="UP000291189">
    <property type="component" value="Unassembled WGS sequence"/>
</dbReference>
<evidence type="ECO:0000313" key="1">
    <source>
        <dbReference type="EMBL" id="RYU11516.1"/>
    </source>
</evidence>
<organism evidence="1 2">
    <name type="scientific">Nocardioides iriomotensis</name>
    <dbReference type="NCBI Taxonomy" id="715784"/>
    <lineage>
        <taxon>Bacteria</taxon>
        <taxon>Bacillati</taxon>
        <taxon>Actinomycetota</taxon>
        <taxon>Actinomycetes</taxon>
        <taxon>Propionibacteriales</taxon>
        <taxon>Nocardioidaceae</taxon>
        <taxon>Nocardioides</taxon>
    </lineage>
</organism>
<dbReference type="RefSeq" id="WP_129987791.1">
    <property type="nucleotide sequence ID" value="NZ_SDPU01000023.1"/>
</dbReference>
<protein>
    <submittedName>
        <fullName evidence="1">Uncharacterized protein</fullName>
    </submittedName>
</protein>
<comment type="caution">
    <text evidence="1">The sequence shown here is derived from an EMBL/GenBank/DDBJ whole genome shotgun (WGS) entry which is preliminary data.</text>
</comment>
<gene>
    <name evidence="1" type="ORF">ETU37_13165</name>
</gene>
<dbReference type="AlphaFoldDB" id="A0A4V1Z1N4"/>
<keyword evidence="2" id="KW-1185">Reference proteome</keyword>
<name>A0A4V1Z1N4_9ACTN</name>
<accession>A0A4V1Z1N4</accession>
<dbReference type="EMBL" id="SDPU01000023">
    <property type="protein sequence ID" value="RYU11516.1"/>
    <property type="molecule type" value="Genomic_DNA"/>
</dbReference>
<reference evidence="1 2" key="1">
    <citation type="submission" date="2019-01" db="EMBL/GenBank/DDBJ databases">
        <title>Nocardioides guangzhouensis sp. nov., an actinobacterium isolated from soil.</title>
        <authorList>
            <person name="Fu Y."/>
            <person name="Cai Y."/>
            <person name="Lin Z."/>
            <person name="Chen P."/>
        </authorList>
    </citation>
    <scope>NUCLEOTIDE SEQUENCE [LARGE SCALE GENOMIC DNA]</scope>
    <source>
        <strain evidence="1 2">NBRC 105384</strain>
    </source>
</reference>
<evidence type="ECO:0000313" key="2">
    <source>
        <dbReference type="Proteomes" id="UP000291189"/>
    </source>
</evidence>
<sequence>MTTQGAPRLEVHLEELGRRSWVAALMSTLTGSFGTAQYRFVARPPDDAPDDATIVLGATFPVLRAQDLDDLVEPHAWLDLARARLDELEARLRVEGWSPAGTTGRHWWSRTYVRTGGLPMSVAR</sequence>